<reference evidence="2" key="2">
    <citation type="submission" date="2020-09" db="EMBL/GenBank/DDBJ databases">
        <authorList>
            <person name="Sun Q."/>
            <person name="Ohkuma M."/>
        </authorList>
    </citation>
    <scope>NUCLEOTIDE SEQUENCE</scope>
    <source>
        <strain evidence="2">JCM 4784</strain>
    </source>
</reference>
<comment type="caution">
    <text evidence="2">The sequence shown here is derived from an EMBL/GenBank/DDBJ whole genome shotgun (WGS) entry which is preliminary data.</text>
</comment>
<dbReference type="Gene3D" id="3.40.190.80">
    <property type="match status" value="1"/>
</dbReference>
<reference evidence="2" key="1">
    <citation type="journal article" date="2014" name="Int. J. Syst. Evol. Microbiol.">
        <title>Complete genome sequence of Corynebacterium casei LMG S-19264T (=DSM 44701T), isolated from a smear-ripened cheese.</title>
        <authorList>
            <consortium name="US DOE Joint Genome Institute (JGI-PGF)"/>
            <person name="Walter F."/>
            <person name="Albersmeier A."/>
            <person name="Kalinowski J."/>
            <person name="Ruckert C."/>
        </authorList>
    </citation>
    <scope>NUCLEOTIDE SEQUENCE</scope>
    <source>
        <strain evidence="2">JCM 4784</strain>
    </source>
</reference>
<keyword evidence="1" id="KW-0479">Metal-binding</keyword>
<dbReference type="Gene3D" id="3.30.540.10">
    <property type="entry name" value="Fructose-1,6-Bisphosphatase, subunit A, domain 1"/>
    <property type="match status" value="1"/>
</dbReference>
<dbReference type="GO" id="GO:0007165">
    <property type="term" value="P:signal transduction"/>
    <property type="evidence" value="ECO:0007669"/>
    <property type="project" value="TreeGrafter"/>
</dbReference>
<dbReference type="SUPFAM" id="SSF56655">
    <property type="entry name" value="Carbohydrate phosphatase"/>
    <property type="match status" value="1"/>
</dbReference>
<protein>
    <submittedName>
        <fullName evidence="2">Inositol phosphatase</fullName>
    </submittedName>
</protein>
<dbReference type="Pfam" id="PF00459">
    <property type="entry name" value="Inositol_P"/>
    <property type="match status" value="1"/>
</dbReference>
<dbReference type="CDD" id="cd01637">
    <property type="entry name" value="IMPase_like"/>
    <property type="match status" value="1"/>
</dbReference>
<dbReference type="GO" id="GO:0006020">
    <property type="term" value="P:inositol metabolic process"/>
    <property type="evidence" value="ECO:0007669"/>
    <property type="project" value="TreeGrafter"/>
</dbReference>
<dbReference type="RefSeq" id="WP_229926179.1">
    <property type="nucleotide sequence ID" value="NZ_BNBT01000229.1"/>
</dbReference>
<evidence type="ECO:0000313" key="2">
    <source>
        <dbReference type="EMBL" id="GHE97578.1"/>
    </source>
</evidence>
<dbReference type="GO" id="GO:0008934">
    <property type="term" value="F:inositol monophosphate 1-phosphatase activity"/>
    <property type="evidence" value="ECO:0007669"/>
    <property type="project" value="TreeGrafter"/>
</dbReference>
<dbReference type="Proteomes" id="UP000608024">
    <property type="component" value="Unassembled WGS sequence"/>
</dbReference>
<dbReference type="InterPro" id="IPR000760">
    <property type="entry name" value="Inositol_monophosphatase-like"/>
</dbReference>
<organism evidence="2 3">
    <name type="scientific">Streptomyces longispororuber</name>
    <dbReference type="NCBI Taxonomy" id="68230"/>
    <lineage>
        <taxon>Bacteria</taxon>
        <taxon>Bacillati</taxon>
        <taxon>Actinomycetota</taxon>
        <taxon>Actinomycetes</taxon>
        <taxon>Kitasatosporales</taxon>
        <taxon>Streptomycetaceae</taxon>
        <taxon>Streptomyces</taxon>
    </lineage>
</organism>
<keyword evidence="1" id="KW-0460">Magnesium</keyword>
<sequence>MSPTPTYAPPVTSLPRLLTAMTAAAQEAGALVAGLPRSGTGRTVAELRAAFDAVDGPATAVLRDRLAALVPDAVWADELETEVPATGRAWVADAVDGAVQYLLGLPHWCVSIALVEDGEPVAAVLHSAVLGETYTAARGLGARCDGVPLATPAGAELGAAVVATSQPPFAAEQPDAVARAGRALSAVVPAVTAVRNLGPVSWQVADVAAGRLHAFWLCGRDDANLLAGALVAREAGALVTDLDGRAWRAGADGFLVAEGALHAGLLGVLCAG</sequence>
<keyword evidence="3" id="KW-1185">Reference proteome</keyword>
<evidence type="ECO:0000256" key="1">
    <source>
        <dbReference type="PIRSR" id="PIRSR600760-2"/>
    </source>
</evidence>
<name>A0A919ABM6_9ACTN</name>
<dbReference type="PANTHER" id="PTHR20854">
    <property type="entry name" value="INOSITOL MONOPHOSPHATASE"/>
    <property type="match status" value="1"/>
</dbReference>
<accession>A0A919ABM6</accession>
<dbReference type="AlphaFoldDB" id="A0A919ABM6"/>
<comment type="cofactor">
    <cofactor evidence="1">
        <name>Mg(2+)</name>
        <dbReference type="ChEBI" id="CHEBI:18420"/>
    </cofactor>
</comment>
<dbReference type="PANTHER" id="PTHR20854:SF4">
    <property type="entry name" value="INOSITOL-1-MONOPHOSPHATASE-RELATED"/>
    <property type="match status" value="1"/>
</dbReference>
<feature type="binding site" evidence="1">
    <location>
        <position position="96"/>
    </location>
    <ligand>
        <name>Mg(2+)</name>
        <dbReference type="ChEBI" id="CHEBI:18420"/>
        <label>1</label>
        <note>catalytic</note>
    </ligand>
</feature>
<feature type="binding site" evidence="1">
    <location>
        <position position="93"/>
    </location>
    <ligand>
        <name>Mg(2+)</name>
        <dbReference type="ChEBI" id="CHEBI:18420"/>
        <label>2</label>
    </ligand>
</feature>
<evidence type="ECO:0000313" key="3">
    <source>
        <dbReference type="Proteomes" id="UP000608024"/>
    </source>
</evidence>
<gene>
    <name evidence="2" type="primary">suhB</name>
    <name evidence="2" type="ORF">GCM10018785_72550</name>
</gene>
<dbReference type="GO" id="GO:0046872">
    <property type="term" value="F:metal ion binding"/>
    <property type="evidence" value="ECO:0007669"/>
    <property type="project" value="UniProtKB-KW"/>
</dbReference>
<dbReference type="EMBL" id="BNBT01000229">
    <property type="protein sequence ID" value="GHE97578.1"/>
    <property type="molecule type" value="Genomic_DNA"/>
</dbReference>
<proteinExistence type="predicted"/>
<dbReference type="PRINTS" id="PR00377">
    <property type="entry name" value="IMPHPHTASES"/>
</dbReference>